<name>A0A377M801_ENTCL</name>
<evidence type="ECO:0000313" key="2">
    <source>
        <dbReference type="Proteomes" id="UP000255106"/>
    </source>
</evidence>
<accession>A0A377M801</accession>
<proteinExistence type="predicted"/>
<dbReference type="AlphaFoldDB" id="A0A377M801"/>
<dbReference type="Gene3D" id="3.40.50.2300">
    <property type="match status" value="1"/>
</dbReference>
<reference evidence="1 2" key="1">
    <citation type="submission" date="2018-06" db="EMBL/GenBank/DDBJ databases">
        <authorList>
            <consortium name="Pathogen Informatics"/>
            <person name="Doyle S."/>
        </authorList>
    </citation>
    <scope>NUCLEOTIDE SEQUENCE [LARGE SCALE GENOMIC DNA]</scope>
    <source>
        <strain evidence="1 2">NCTC10005</strain>
    </source>
</reference>
<dbReference type="EMBL" id="UGJB01000004">
    <property type="protein sequence ID" value="STQ14787.1"/>
    <property type="molecule type" value="Genomic_DNA"/>
</dbReference>
<evidence type="ECO:0000313" key="1">
    <source>
        <dbReference type="EMBL" id="STQ14787.1"/>
    </source>
</evidence>
<protein>
    <submittedName>
        <fullName evidence="1">Arsenate reductase</fullName>
    </submittedName>
</protein>
<gene>
    <name evidence="1" type="ORF">NCTC10005_07658</name>
</gene>
<dbReference type="InterPro" id="IPR036196">
    <property type="entry name" value="Ptyr_pPase_sf"/>
</dbReference>
<dbReference type="Proteomes" id="UP000255106">
    <property type="component" value="Unassembled WGS sequence"/>
</dbReference>
<dbReference type="SUPFAM" id="SSF52788">
    <property type="entry name" value="Phosphotyrosine protein phosphatases I"/>
    <property type="match status" value="1"/>
</dbReference>
<sequence length="49" mass="5321">MMSKTYNVLFLCSGNSARSLFAEVLMNQLGGENSGHSAPALNRPVHLTR</sequence>
<organism evidence="1 2">
    <name type="scientific">Enterobacter cloacae</name>
    <dbReference type="NCBI Taxonomy" id="550"/>
    <lineage>
        <taxon>Bacteria</taxon>
        <taxon>Pseudomonadati</taxon>
        <taxon>Pseudomonadota</taxon>
        <taxon>Gammaproteobacteria</taxon>
        <taxon>Enterobacterales</taxon>
        <taxon>Enterobacteriaceae</taxon>
        <taxon>Enterobacter</taxon>
        <taxon>Enterobacter cloacae complex</taxon>
    </lineage>
</organism>